<keyword evidence="1" id="KW-1133">Transmembrane helix</keyword>
<organism evidence="2 3">
    <name type="scientific">Massilia soli</name>
    <dbReference type="NCBI Taxonomy" id="2792854"/>
    <lineage>
        <taxon>Bacteria</taxon>
        <taxon>Pseudomonadati</taxon>
        <taxon>Pseudomonadota</taxon>
        <taxon>Betaproteobacteria</taxon>
        <taxon>Burkholderiales</taxon>
        <taxon>Oxalobacteraceae</taxon>
        <taxon>Telluria group</taxon>
        <taxon>Massilia</taxon>
    </lineage>
</organism>
<dbReference type="RefSeq" id="WP_223470112.1">
    <property type="nucleotide sequence ID" value="NZ_JAFBIL020000009.1"/>
</dbReference>
<comment type="caution">
    <text evidence="2">The sequence shown here is derived from an EMBL/GenBank/DDBJ whole genome shotgun (WGS) entry which is preliminary data.</text>
</comment>
<dbReference type="Proteomes" id="UP000809349">
    <property type="component" value="Unassembled WGS sequence"/>
</dbReference>
<evidence type="ECO:0000256" key="1">
    <source>
        <dbReference type="SAM" id="Phobius"/>
    </source>
</evidence>
<keyword evidence="1" id="KW-0812">Transmembrane</keyword>
<keyword evidence="3" id="KW-1185">Reference proteome</keyword>
<evidence type="ECO:0000313" key="2">
    <source>
        <dbReference type="EMBL" id="MBZ2209644.1"/>
    </source>
</evidence>
<keyword evidence="1" id="KW-0472">Membrane</keyword>
<accession>A0ABS7SUM7</accession>
<reference evidence="2 3" key="1">
    <citation type="submission" date="2021-08" db="EMBL/GenBank/DDBJ databases">
        <title>Massilia sp. R798.</title>
        <authorList>
            <person name="Baek J.H."/>
            <person name="Jung H.S."/>
            <person name="Kim K.R."/>
            <person name="Jeon C.O."/>
        </authorList>
    </citation>
    <scope>NUCLEOTIDE SEQUENCE [LARGE SCALE GENOMIC DNA]</scope>
    <source>
        <strain evidence="2 3">R798</strain>
    </source>
</reference>
<gene>
    <name evidence="2" type="ORF">I4X03_020440</name>
</gene>
<sequence>MTNYVYIALDGLRKSPISEEAWLSAVGQCEDLVIDPTASSRRSAHVVRLRTDRRATLRLDRFGIAAAASPSKELIAAMFKVASVLNASVYSEHFNRYRSPDEWMLRRTLHRRAFDQQRAYKEARKDRLWRMLLWLAVCAAAALAGFLLGTLYVTLRP</sequence>
<dbReference type="EMBL" id="JAFBIL020000009">
    <property type="protein sequence ID" value="MBZ2209644.1"/>
    <property type="molecule type" value="Genomic_DNA"/>
</dbReference>
<protein>
    <submittedName>
        <fullName evidence="2">Uncharacterized protein</fullName>
    </submittedName>
</protein>
<evidence type="ECO:0000313" key="3">
    <source>
        <dbReference type="Proteomes" id="UP000809349"/>
    </source>
</evidence>
<proteinExistence type="predicted"/>
<name>A0ABS7SUM7_9BURK</name>
<feature type="transmembrane region" description="Helical" evidence="1">
    <location>
        <begin position="131"/>
        <end position="155"/>
    </location>
</feature>